<dbReference type="Gene3D" id="1.10.630.10">
    <property type="entry name" value="Cytochrome P450"/>
    <property type="match status" value="1"/>
</dbReference>
<dbReference type="GO" id="GO:0020037">
    <property type="term" value="F:heme binding"/>
    <property type="evidence" value="ECO:0007669"/>
    <property type="project" value="InterPro"/>
</dbReference>
<evidence type="ECO:0000256" key="13">
    <source>
        <dbReference type="PIRSR" id="PIRSR602401-1"/>
    </source>
</evidence>
<keyword evidence="7 13" id="KW-0479">Metal-binding</keyword>
<dbReference type="GO" id="GO:0016020">
    <property type="term" value="C:membrane"/>
    <property type="evidence" value="ECO:0007669"/>
    <property type="project" value="UniProtKB-SubCell"/>
</dbReference>
<dbReference type="InterPro" id="IPR036396">
    <property type="entry name" value="Cyt_P450_sf"/>
</dbReference>
<keyword evidence="8" id="KW-1133">Transmembrane helix</keyword>
<dbReference type="GO" id="GO:0004497">
    <property type="term" value="F:monooxygenase activity"/>
    <property type="evidence" value="ECO:0007669"/>
    <property type="project" value="UniProtKB-KW"/>
</dbReference>
<evidence type="ECO:0000256" key="5">
    <source>
        <dbReference type="ARBA" id="ARBA00022617"/>
    </source>
</evidence>
<reference evidence="15" key="1">
    <citation type="submission" date="2022-11" db="EMBL/GenBank/DDBJ databases">
        <title>Genome Sequence of Cubamyces cubensis.</title>
        <authorList>
            <person name="Buettner E."/>
        </authorList>
    </citation>
    <scope>NUCLEOTIDE SEQUENCE</scope>
    <source>
        <strain evidence="15">MPL-01</strain>
    </source>
</reference>
<evidence type="ECO:0000256" key="10">
    <source>
        <dbReference type="ARBA" id="ARBA00023004"/>
    </source>
</evidence>
<comment type="pathway">
    <text evidence="3">Secondary metabolite biosynthesis.</text>
</comment>
<dbReference type="PANTHER" id="PTHR46300:SF7">
    <property type="entry name" value="P450, PUTATIVE (EUROFUNG)-RELATED"/>
    <property type="match status" value="1"/>
</dbReference>
<keyword evidence="9 14" id="KW-0560">Oxidoreductase</keyword>
<comment type="subcellular location">
    <subcellularLocation>
        <location evidence="2">Membrane</location>
        <topology evidence="2">Single-pass membrane protein</topology>
    </subcellularLocation>
</comment>
<evidence type="ECO:0000256" key="14">
    <source>
        <dbReference type="RuleBase" id="RU000461"/>
    </source>
</evidence>
<evidence type="ECO:0000256" key="9">
    <source>
        <dbReference type="ARBA" id="ARBA00023002"/>
    </source>
</evidence>
<evidence type="ECO:0000256" key="2">
    <source>
        <dbReference type="ARBA" id="ARBA00004167"/>
    </source>
</evidence>
<sequence length="351" mass="38901">MFSTVAMKVVYGVDLQGETDKRIDIIASIFKAARNMTVAAQLLLEYFPSLAHLPAWMPGGSFVQQYRDGQEPNKHIVETEFAEAKARVESGQDTSSVVAKLLARIAQTGDDGEEEEKEIAKDVAAVAVEASADTSFATLDAFFLAMALHPEVQARARAELDAIVGPHRLPDYSDREQLVYINAIMKESLRWHNTFPLAISHRTIADATLRGYFIPAGTTVIPNVWACMHDPETFPEPERFIPDRFVRDGKLDPDVLDPASLVFGFGRRVCPGRHFADAMLFMTIASVLHVFEVGPPLDDEGRPIELSYRATHGFLSYPEVSACTVRPRSVDAKELILTSRRVGLNSELQDL</sequence>
<keyword evidence="12" id="KW-0472">Membrane</keyword>
<name>A0AAD7THQ4_9APHY</name>
<evidence type="ECO:0000256" key="7">
    <source>
        <dbReference type="ARBA" id="ARBA00022723"/>
    </source>
</evidence>
<evidence type="ECO:0000256" key="12">
    <source>
        <dbReference type="ARBA" id="ARBA00023136"/>
    </source>
</evidence>
<dbReference type="PROSITE" id="PS00086">
    <property type="entry name" value="CYTOCHROME_P450"/>
    <property type="match status" value="1"/>
</dbReference>
<protein>
    <recommendedName>
        <fullName evidence="17">O-methylsterigmatocystin oxidoreductase</fullName>
    </recommendedName>
</protein>
<evidence type="ECO:0000256" key="4">
    <source>
        <dbReference type="ARBA" id="ARBA00010617"/>
    </source>
</evidence>
<evidence type="ECO:0000256" key="3">
    <source>
        <dbReference type="ARBA" id="ARBA00005179"/>
    </source>
</evidence>
<dbReference type="InterPro" id="IPR002401">
    <property type="entry name" value="Cyt_P450_E_grp-I"/>
</dbReference>
<dbReference type="SUPFAM" id="SSF48264">
    <property type="entry name" value="Cytochrome P450"/>
    <property type="match status" value="1"/>
</dbReference>
<evidence type="ECO:0000313" key="15">
    <source>
        <dbReference type="EMBL" id="KAJ8456890.1"/>
    </source>
</evidence>
<comment type="similarity">
    <text evidence="4 14">Belongs to the cytochrome P450 family.</text>
</comment>
<dbReference type="InterPro" id="IPR001128">
    <property type="entry name" value="Cyt_P450"/>
</dbReference>
<keyword evidence="16" id="KW-1185">Reference proteome</keyword>
<dbReference type="AlphaFoldDB" id="A0AAD7THQ4"/>
<dbReference type="InterPro" id="IPR017972">
    <property type="entry name" value="Cyt_P450_CS"/>
</dbReference>
<evidence type="ECO:0008006" key="17">
    <source>
        <dbReference type="Google" id="ProtNLM"/>
    </source>
</evidence>
<dbReference type="Pfam" id="PF00067">
    <property type="entry name" value="p450"/>
    <property type="match status" value="1"/>
</dbReference>
<gene>
    <name evidence="15" type="ORF">ONZ51_g11855</name>
</gene>
<dbReference type="GO" id="GO:0016705">
    <property type="term" value="F:oxidoreductase activity, acting on paired donors, with incorporation or reduction of molecular oxygen"/>
    <property type="evidence" value="ECO:0007669"/>
    <property type="project" value="InterPro"/>
</dbReference>
<keyword evidence="6" id="KW-0812">Transmembrane</keyword>
<comment type="caution">
    <text evidence="15">The sequence shown here is derived from an EMBL/GenBank/DDBJ whole genome shotgun (WGS) entry which is preliminary data.</text>
</comment>
<dbReference type="PANTHER" id="PTHR46300">
    <property type="entry name" value="P450, PUTATIVE (EUROFUNG)-RELATED-RELATED"/>
    <property type="match status" value="1"/>
</dbReference>
<keyword evidence="10 13" id="KW-0408">Iron</keyword>
<dbReference type="GO" id="GO:0005506">
    <property type="term" value="F:iron ion binding"/>
    <property type="evidence" value="ECO:0007669"/>
    <property type="project" value="InterPro"/>
</dbReference>
<dbReference type="PRINTS" id="PR00463">
    <property type="entry name" value="EP450I"/>
</dbReference>
<feature type="binding site" description="axial binding residue" evidence="13">
    <location>
        <position position="270"/>
    </location>
    <ligand>
        <name>heme</name>
        <dbReference type="ChEBI" id="CHEBI:30413"/>
    </ligand>
    <ligandPart>
        <name>Fe</name>
        <dbReference type="ChEBI" id="CHEBI:18248"/>
    </ligandPart>
</feature>
<comment type="cofactor">
    <cofactor evidence="1 13">
        <name>heme</name>
        <dbReference type="ChEBI" id="CHEBI:30413"/>
    </cofactor>
</comment>
<dbReference type="EMBL" id="JAPEVG010000621">
    <property type="protein sequence ID" value="KAJ8456890.1"/>
    <property type="molecule type" value="Genomic_DNA"/>
</dbReference>
<keyword evidence="11 14" id="KW-0503">Monooxygenase</keyword>
<proteinExistence type="inferred from homology"/>
<accession>A0AAD7THQ4</accession>
<organism evidence="15 16">
    <name type="scientific">Trametes cubensis</name>
    <dbReference type="NCBI Taxonomy" id="1111947"/>
    <lineage>
        <taxon>Eukaryota</taxon>
        <taxon>Fungi</taxon>
        <taxon>Dikarya</taxon>
        <taxon>Basidiomycota</taxon>
        <taxon>Agaricomycotina</taxon>
        <taxon>Agaricomycetes</taxon>
        <taxon>Polyporales</taxon>
        <taxon>Polyporaceae</taxon>
        <taxon>Trametes</taxon>
    </lineage>
</organism>
<evidence type="ECO:0000313" key="16">
    <source>
        <dbReference type="Proteomes" id="UP001215151"/>
    </source>
</evidence>
<dbReference type="Proteomes" id="UP001215151">
    <property type="component" value="Unassembled WGS sequence"/>
</dbReference>
<evidence type="ECO:0000256" key="11">
    <source>
        <dbReference type="ARBA" id="ARBA00023033"/>
    </source>
</evidence>
<dbReference type="InterPro" id="IPR050364">
    <property type="entry name" value="Cytochrome_P450_fung"/>
</dbReference>
<evidence type="ECO:0000256" key="8">
    <source>
        <dbReference type="ARBA" id="ARBA00022989"/>
    </source>
</evidence>
<keyword evidence="5 13" id="KW-0349">Heme</keyword>
<evidence type="ECO:0000256" key="6">
    <source>
        <dbReference type="ARBA" id="ARBA00022692"/>
    </source>
</evidence>
<evidence type="ECO:0000256" key="1">
    <source>
        <dbReference type="ARBA" id="ARBA00001971"/>
    </source>
</evidence>